<dbReference type="SUPFAM" id="SSF52540">
    <property type="entry name" value="P-loop containing nucleoside triphosphate hydrolases"/>
    <property type="match status" value="1"/>
</dbReference>
<dbReference type="Gene3D" id="3.90.1570.30">
    <property type="match status" value="1"/>
</dbReference>
<dbReference type="InterPro" id="IPR029464">
    <property type="entry name" value="HSDR_N"/>
</dbReference>
<keyword evidence="3" id="KW-1185">Reference proteome</keyword>
<accession>A0ABS5R5D5</accession>
<dbReference type="Gene3D" id="3.40.50.300">
    <property type="entry name" value="P-loop containing nucleotide triphosphate hydrolases"/>
    <property type="match status" value="1"/>
</dbReference>
<reference evidence="2" key="1">
    <citation type="submission" date="2021-05" db="EMBL/GenBank/DDBJ databases">
        <authorList>
            <person name="Sun Q."/>
            <person name="Inoue M."/>
        </authorList>
    </citation>
    <scope>NUCLEOTIDE SEQUENCE</scope>
    <source>
        <strain evidence="2">VKM B-3255</strain>
    </source>
</reference>
<proteinExistence type="predicted"/>
<dbReference type="Proteomes" id="UP001166585">
    <property type="component" value="Unassembled WGS sequence"/>
</dbReference>
<evidence type="ECO:0000313" key="2">
    <source>
        <dbReference type="EMBL" id="MBS9476873.1"/>
    </source>
</evidence>
<name>A0ABS5R5D5_9HYPH</name>
<evidence type="ECO:0000313" key="3">
    <source>
        <dbReference type="Proteomes" id="UP001166585"/>
    </source>
</evidence>
<organism evidence="2 3">
    <name type="scientific">Ancylobacter radicis</name>
    <dbReference type="NCBI Taxonomy" id="2836179"/>
    <lineage>
        <taxon>Bacteria</taxon>
        <taxon>Pseudomonadati</taxon>
        <taxon>Pseudomonadota</taxon>
        <taxon>Alphaproteobacteria</taxon>
        <taxon>Hyphomicrobiales</taxon>
        <taxon>Xanthobacteraceae</taxon>
        <taxon>Ancylobacter</taxon>
    </lineage>
</organism>
<dbReference type="InterPro" id="IPR027417">
    <property type="entry name" value="P-loop_NTPase"/>
</dbReference>
<sequence length="953" mass="107768">MSEVVDEFWTTVARRSATNEATVETWFVLPFLEALGHDRLNILAKVPVLFQQGRQRRPGRKPEADFVVYAERPFSRATSLIVVESKHPTEPLDGGKEQGESYALHLRAPVLLLTNGHHLEVWQLQPTSESARVLACDITDLPQHRGAIEGILSIEALRDHCRGLAYKQFDLLARDLSAYEQAAHQRARPSATSAVPRRLRERDTLYEWNSRELLDLPGRGALITAASGFGKTLLARSLMYDSIERRWEGSTEVLPIDVFLPDLTQSGHELEAFLAERVAAQKPGFSVARLRDIARDAGLLLIADGFERIESARRSWVEGQLRTFLTDYPHTRIFVMSRAQAAPTELNLTTLELQGFLPDELRDLAELHSQANPDARFAFSGAPDFVYRLGEVPLLADQVLKYYTSNHSYPSNLSTLFEGWLGRIFAVSGTIDRALYRKLLERIAVETEARPLDVGRACELFTHRADPENTLQRLAEHDAITVRGTTIELQHGALADYLRAAHFWTINPSPDRARLDALMFDPSSQFAFLLVSTAPTEDARSAAWKAIAQKDMRLAIRSLRFAGFDNPFTGEITEADGLRLARDLQSTVETLVSSHFDPISGPLREEIAGQPVEKLGVVANIGEDDIAYVFFDATDADEPVALVGANQLERAPRMYGHALRRMGFGPEAGRVLAVGCVKQAIDKLIKHRSFLGGRVWTEERAFGRLRHLVRRYDIPLEPTEFGQALKHIEPHAGEWVSGSNFSREQCFAIDELLADLRWLRDQGIDRLDRWWEDLDQLNLREPSDQQRFVGTLDAYYRRRQLAYNEIVERSLPALRPYLRTLRLMPLRLDIVAEFHTRRGYENVTLNKLRWPVRTYDDAGADVTFADEGPNHHSEEFIQRYAKQTDQLLAKFGRAFPDRVVQWSGGGVPDFKGRDTTFGKLPDESAVVSGAMAWLQDDLKYMFSEVPTGRWKIG</sequence>
<dbReference type="Pfam" id="PF13588">
    <property type="entry name" value="HSDR_N_2"/>
    <property type="match status" value="1"/>
</dbReference>
<gene>
    <name evidence="2" type="ORF">KIP89_07115</name>
</gene>
<comment type="caution">
    <text evidence="2">The sequence shown here is derived from an EMBL/GenBank/DDBJ whole genome shotgun (WGS) entry which is preliminary data.</text>
</comment>
<dbReference type="EMBL" id="JAHCQH010000015">
    <property type="protein sequence ID" value="MBS9476873.1"/>
    <property type="molecule type" value="Genomic_DNA"/>
</dbReference>
<feature type="domain" description="Type I restriction enzyme R protein N-terminal" evidence="1">
    <location>
        <begin position="23"/>
        <end position="133"/>
    </location>
</feature>
<dbReference type="RefSeq" id="WP_213754712.1">
    <property type="nucleotide sequence ID" value="NZ_JAHCQH010000015.1"/>
</dbReference>
<protein>
    <submittedName>
        <fullName evidence="2">Type I restriction enzyme HsdR N-terminal domain-containing protein</fullName>
    </submittedName>
</protein>
<evidence type="ECO:0000259" key="1">
    <source>
        <dbReference type="Pfam" id="PF13588"/>
    </source>
</evidence>